<accession>A0ABQ5JCA8</accession>
<reference evidence="2" key="2">
    <citation type="submission" date="2022-01" db="EMBL/GenBank/DDBJ databases">
        <authorList>
            <person name="Yamashiro T."/>
            <person name="Shiraishi A."/>
            <person name="Satake H."/>
            <person name="Nakayama K."/>
        </authorList>
    </citation>
    <scope>NUCLEOTIDE SEQUENCE</scope>
</reference>
<feature type="compositionally biased region" description="Polar residues" evidence="1">
    <location>
        <begin position="1"/>
        <end position="16"/>
    </location>
</feature>
<dbReference type="EMBL" id="BQNB010021799">
    <property type="protein sequence ID" value="GJU10177.1"/>
    <property type="molecule type" value="Genomic_DNA"/>
</dbReference>
<dbReference type="Proteomes" id="UP001151760">
    <property type="component" value="Unassembled WGS sequence"/>
</dbReference>
<organism evidence="2 3">
    <name type="scientific">Tanacetum coccineum</name>
    <dbReference type="NCBI Taxonomy" id="301880"/>
    <lineage>
        <taxon>Eukaryota</taxon>
        <taxon>Viridiplantae</taxon>
        <taxon>Streptophyta</taxon>
        <taxon>Embryophyta</taxon>
        <taxon>Tracheophyta</taxon>
        <taxon>Spermatophyta</taxon>
        <taxon>Magnoliopsida</taxon>
        <taxon>eudicotyledons</taxon>
        <taxon>Gunneridae</taxon>
        <taxon>Pentapetalae</taxon>
        <taxon>asterids</taxon>
        <taxon>campanulids</taxon>
        <taxon>Asterales</taxon>
        <taxon>Asteraceae</taxon>
        <taxon>Asteroideae</taxon>
        <taxon>Anthemideae</taxon>
        <taxon>Anthemidinae</taxon>
        <taxon>Tanacetum</taxon>
    </lineage>
</organism>
<feature type="region of interest" description="Disordered" evidence="1">
    <location>
        <begin position="1"/>
        <end position="30"/>
    </location>
</feature>
<reference evidence="2" key="1">
    <citation type="journal article" date="2022" name="Int. J. Mol. Sci.">
        <title>Draft Genome of Tanacetum Coccineum: Genomic Comparison of Closely Related Tanacetum-Family Plants.</title>
        <authorList>
            <person name="Yamashiro T."/>
            <person name="Shiraishi A."/>
            <person name="Nakayama K."/>
            <person name="Satake H."/>
        </authorList>
    </citation>
    <scope>NUCLEOTIDE SEQUENCE</scope>
</reference>
<evidence type="ECO:0000256" key="1">
    <source>
        <dbReference type="SAM" id="MobiDB-lite"/>
    </source>
</evidence>
<protein>
    <submittedName>
        <fullName evidence="2">Uncharacterized protein</fullName>
    </submittedName>
</protein>
<sequence length="139" mass="15353">MLTNALRSNGQCSHGMSSVKGEKESNGTLSTSKTRCYSWKLKRKGAILDAEAEAFLADVECTAPYDEPLAITIQMLLKAQVNVNEVPTPCINTIFDNVESSDGHMRCTRSTEALKLDVDSDMMDNTIPVFIICTKWTRS</sequence>
<keyword evidence="3" id="KW-1185">Reference proteome</keyword>
<gene>
    <name evidence="2" type="ORF">Tco_1132573</name>
</gene>
<proteinExistence type="predicted"/>
<evidence type="ECO:0000313" key="3">
    <source>
        <dbReference type="Proteomes" id="UP001151760"/>
    </source>
</evidence>
<evidence type="ECO:0000313" key="2">
    <source>
        <dbReference type="EMBL" id="GJU10177.1"/>
    </source>
</evidence>
<comment type="caution">
    <text evidence="2">The sequence shown here is derived from an EMBL/GenBank/DDBJ whole genome shotgun (WGS) entry which is preliminary data.</text>
</comment>
<name>A0ABQ5JCA8_9ASTR</name>